<proteinExistence type="predicted"/>
<accession>A0A5R9FPV7</accession>
<comment type="caution">
    <text evidence="2">The sequence shown here is derived from an EMBL/GenBank/DDBJ whole genome shotgun (WGS) entry which is preliminary data.</text>
</comment>
<name>A0A5R9FPV7_9ACTN</name>
<dbReference type="EMBL" id="VBZC01000054">
    <property type="protein sequence ID" value="TLS41555.1"/>
    <property type="molecule type" value="Genomic_DNA"/>
</dbReference>
<feature type="transmembrane region" description="Helical" evidence="1">
    <location>
        <begin position="57"/>
        <end position="80"/>
    </location>
</feature>
<evidence type="ECO:0000313" key="2">
    <source>
        <dbReference type="EMBL" id="TLS41555.1"/>
    </source>
</evidence>
<evidence type="ECO:0008006" key="4">
    <source>
        <dbReference type="Google" id="ProtNLM"/>
    </source>
</evidence>
<keyword evidence="1" id="KW-0812">Transmembrane</keyword>
<organism evidence="2 3">
    <name type="scientific">Streptomyces montanus</name>
    <dbReference type="NCBI Taxonomy" id="2580423"/>
    <lineage>
        <taxon>Bacteria</taxon>
        <taxon>Bacillati</taxon>
        <taxon>Actinomycetota</taxon>
        <taxon>Actinomycetes</taxon>
        <taxon>Kitasatosporales</taxon>
        <taxon>Streptomycetaceae</taxon>
        <taxon>Streptomyces</taxon>
    </lineage>
</organism>
<evidence type="ECO:0000313" key="3">
    <source>
        <dbReference type="Proteomes" id="UP000305906"/>
    </source>
</evidence>
<keyword evidence="1" id="KW-1133">Transmembrane helix</keyword>
<sequence length="187" mass="20236">MAMNSRLRKLTLAAHITSSVGWLGAVAVFLVLAVVGLLGESTPTVRGVYVAMEVTGWFVLVPLSFASLLTGLVQSLGTAWGLFRHYWVLFKLLINVIATVLLLVHMRVVGHVADAAVEASLSGDDLVGMRVQLIADAAAALVVLLVAVVLSVYKPRGLTRYGWRRRQEVHRQRPDVRDDQSTGLAAP</sequence>
<feature type="transmembrane region" description="Helical" evidence="1">
    <location>
        <begin position="133"/>
        <end position="153"/>
    </location>
</feature>
<protein>
    <recommendedName>
        <fullName evidence="4">DUF2269 domain-containing protein</fullName>
    </recommendedName>
</protein>
<feature type="transmembrane region" description="Helical" evidence="1">
    <location>
        <begin position="12"/>
        <end position="37"/>
    </location>
</feature>
<reference evidence="2 3" key="1">
    <citation type="submission" date="2019-05" db="EMBL/GenBank/DDBJ databases">
        <title>Streptomyces sp. NEAU-C151, a novel actinomycete isolated from soil.</title>
        <authorList>
            <person name="Han L."/>
            <person name="Jiang H."/>
        </authorList>
    </citation>
    <scope>NUCLEOTIDE SEQUENCE [LARGE SCALE GENOMIC DNA]</scope>
    <source>
        <strain evidence="2 3">NEAU-C151</strain>
    </source>
</reference>
<dbReference type="AlphaFoldDB" id="A0A5R9FPV7"/>
<keyword evidence="3" id="KW-1185">Reference proteome</keyword>
<evidence type="ECO:0000256" key="1">
    <source>
        <dbReference type="SAM" id="Phobius"/>
    </source>
</evidence>
<feature type="transmembrane region" description="Helical" evidence="1">
    <location>
        <begin position="92"/>
        <end position="113"/>
    </location>
</feature>
<gene>
    <name evidence="2" type="ORF">FE633_35800</name>
</gene>
<dbReference type="Proteomes" id="UP000305906">
    <property type="component" value="Unassembled WGS sequence"/>
</dbReference>
<keyword evidence="1" id="KW-0472">Membrane</keyword>